<dbReference type="KEGG" id="fer:FNB15_08655"/>
<dbReference type="OrthoDB" id="7354362at2"/>
<dbReference type="AlphaFoldDB" id="A0A516H170"/>
<evidence type="ECO:0000313" key="1">
    <source>
        <dbReference type="EMBL" id="QDO97330.1"/>
    </source>
</evidence>
<organism evidence="1 2">
    <name type="scientific">Ferrovibrio terrae</name>
    <dbReference type="NCBI Taxonomy" id="2594003"/>
    <lineage>
        <taxon>Bacteria</taxon>
        <taxon>Pseudomonadati</taxon>
        <taxon>Pseudomonadota</taxon>
        <taxon>Alphaproteobacteria</taxon>
        <taxon>Rhodospirillales</taxon>
        <taxon>Rhodospirillaceae</taxon>
        <taxon>Ferrovibrio</taxon>
    </lineage>
</organism>
<proteinExistence type="predicted"/>
<name>A0A516H170_9PROT</name>
<gene>
    <name evidence="1" type="ORF">FNB15_08655</name>
</gene>
<dbReference type="RefSeq" id="WP_144068311.1">
    <property type="nucleotide sequence ID" value="NZ_CP041636.1"/>
</dbReference>
<protein>
    <submittedName>
        <fullName evidence="1">PAS domain-containing protein</fullName>
    </submittedName>
</protein>
<evidence type="ECO:0000313" key="2">
    <source>
        <dbReference type="Proteomes" id="UP000317496"/>
    </source>
</evidence>
<sequence length="197" mass="22162">MQDYLVKAGVADAVAREATLSPPGRWPDLNDPRFIRVLRHWAECRQGAMTPRSAIDPGAIRDCLPNVWIYQYLPEEDDFICRLSGEAVNQAWGQSLIGKRVSAIMPEAIIDRVQLLYRSTLLMPAVQFSRRRILPNDGVAQSADRLIVPLSRDDGSPYGIFGLTLYYLGKQSTFDDPRDIQGHVTLYDCNTLPPTFP</sequence>
<dbReference type="EMBL" id="CP041636">
    <property type="protein sequence ID" value="QDO97330.1"/>
    <property type="molecule type" value="Genomic_DNA"/>
</dbReference>
<keyword evidence="2" id="KW-1185">Reference proteome</keyword>
<reference evidence="1 2" key="1">
    <citation type="submission" date="2019-07" db="EMBL/GenBank/DDBJ databases">
        <title>Genome sequencing for Ferrovibrio sp. K5.</title>
        <authorList>
            <person name="Park S.-J."/>
        </authorList>
    </citation>
    <scope>NUCLEOTIDE SEQUENCE [LARGE SCALE GENOMIC DNA]</scope>
    <source>
        <strain evidence="1 2">K5</strain>
    </source>
</reference>
<dbReference type="Pfam" id="PF07310">
    <property type="entry name" value="PAS_5"/>
    <property type="match status" value="1"/>
</dbReference>
<dbReference type="InterPro" id="IPR009922">
    <property type="entry name" value="DUF1457"/>
</dbReference>
<accession>A0A516H170</accession>
<dbReference type="Proteomes" id="UP000317496">
    <property type="component" value="Chromosome"/>
</dbReference>